<comment type="caution">
    <text evidence="2">The sequence shown here is derived from an EMBL/GenBank/DDBJ whole genome shotgun (WGS) entry which is preliminary data.</text>
</comment>
<protein>
    <submittedName>
        <fullName evidence="2">ElaB/YqjD/DUF883 family membrane-anchored ribosome-binding protein</fullName>
    </submittedName>
</protein>
<sequence length="181" mass="18201">MSDDTKQTPELTPVVPAQDDDSNQASDRVAQARAKAAEVGSTVRQVVEQHPLAALAGGIALGLVVGKLATRSRKPTAASTFASLAEPAEQVAAGLGKKASTLATLAAEIALAYAAKAADAGREGVHKLEDIGSEAGGKLAEGAGEARKKATDLAEVAANAAREAADVALAKASELAARLKR</sequence>
<evidence type="ECO:0000313" key="3">
    <source>
        <dbReference type="Proteomes" id="UP001184150"/>
    </source>
</evidence>
<proteinExistence type="predicted"/>
<keyword evidence="3" id="KW-1185">Reference proteome</keyword>
<evidence type="ECO:0000313" key="2">
    <source>
        <dbReference type="EMBL" id="MDR6509479.1"/>
    </source>
</evidence>
<reference evidence="2 3" key="1">
    <citation type="submission" date="2023-07" db="EMBL/GenBank/DDBJ databases">
        <title>Sorghum-associated microbial communities from plants grown in Nebraska, USA.</title>
        <authorList>
            <person name="Schachtman D."/>
        </authorList>
    </citation>
    <scope>NUCLEOTIDE SEQUENCE [LARGE SCALE GENOMIC DNA]</scope>
    <source>
        <strain evidence="2 3">DS1027</strain>
    </source>
</reference>
<accession>A0ABU1MH06</accession>
<dbReference type="Proteomes" id="UP001184150">
    <property type="component" value="Unassembled WGS sequence"/>
</dbReference>
<feature type="region of interest" description="Disordered" evidence="1">
    <location>
        <begin position="1"/>
        <end position="33"/>
    </location>
</feature>
<gene>
    <name evidence="2" type="ORF">J2792_000319</name>
</gene>
<evidence type="ECO:0000256" key="1">
    <source>
        <dbReference type="SAM" id="MobiDB-lite"/>
    </source>
</evidence>
<dbReference type="EMBL" id="JAVDRD010000001">
    <property type="protein sequence ID" value="MDR6509479.1"/>
    <property type="molecule type" value="Genomic_DNA"/>
</dbReference>
<dbReference type="RefSeq" id="WP_171796204.1">
    <property type="nucleotide sequence ID" value="NZ_JAVDRD010000001.1"/>
</dbReference>
<name>A0ABU1MH06_9SPHN</name>
<organism evidence="2 3">
    <name type="scientific">Novosphingobium capsulatum</name>
    <dbReference type="NCBI Taxonomy" id="13688"/>
    <lineage>
        <taxon>Bacteria</taxon>
        <taxon>Pseudomonadati</taxon>
        <taxon>Pseudomonadota</taxon>
        <taxon>Alphaproteobacteria</taxon>
        <taxon>Sphingomonadales</taxon>
        <taxon>Sphingomonadaceae</taxon>
        <taxon>Novosphingobium</taxon>
    </lineage>
</organism>